<feature type="domain" description="EAL" evidence="6">
    <location>
        <begin position="497"/>
        <end position="751"/>
    </location>
</feature>
<dbReference type="PROSITE" id="PS50112">
    <property type="entry name" value="PAS"/>
    <property type="match status" value="1"/>
</dbReference>
<dbReference type="PROSITE" id="PS50887">
    <property type="entry name" value="GGDEF"/>
    <property type="match status" value="1"/>
</dbReference>
<dbReference type="InterPro" id="IPR035965">
    <property type="entry name" value="PAS-like_dom_sf"/>
</dbReference>
<dbReference type="CDD" id="cd00130">
    <property type="entry name" value="PAS"/>
    <property type="match status" value="2"/>
</dbReference>
<dbReference type="SUPFAM" id="SSF141868">
    <property type="entry name" value="EAL domain-like"/>
    <property type="match status" value="1"/>
</dbReference>
<dbReference type="InterPro" id="IPR000014">
    <property type="entry name" value="PAS"/>
</dbReference>
<dbReference type="SUPFAM" id="SSF55073">
    <property type="entry name" value="Nucleotide cyclase"/>
    <property type="match status" value="1"/>
</dbReference>
<dbReference type="Gene3D" id="2.10.70.100">
    <property type="match status" value="1"/>
</dbReference>
<evidence type="ECO:0000313" key="8">
    <source>
        <dbReference type="EMBL" id="SEK22753.1"/>
    </source>
</evidence>
<dbReference type="NCBIfam" id="TIGR00229">
    <property type="entry name" value="sensory_box"/>
    <property type="match status" value="2"/>
</dbReference>
<keyword evidence="3" id="KW-0472">Membrane</keyword>
<protein>
    <recommendedName>
        <fullName evidence="1">cyclic-guanylate-specific phosphodiesterase</fullName>
        <ecNumber evidence="1">3.1.4.52</ecNumber>
    </recommendedName>
</protein>
<dbReference type="Gene3D" id="3.30.70.270">
    <property type="match status" value="1"/>
</dbReference>
<dbReference type="InterPro" id="IPR000160">
    <property type="entry name" value="GGDEF_dom"/>
</dbReference>
<dbReference type="PROSITE" id="PS50883">
    <property type="entry name" value="EAL"/>
    <property type="match status" value="1"/>
</dbReference>
<dbReference type="InterPro" id="IPR000700">
    <property type="entry name" value="PAS-assoc_C"/>
</dbReference>
<keyword evidence="9" id="KW-1185">Reference proteome</keyword>
<dbReference type="EMBL" id="FOAA01000001">
    <property type="protein sequence ID" value="SEK22753.1"/>
    <property type="molecule type" value="Genomic_DNA"/>
</dbReference>
<dbReference type="InterPro" id="IPR001610">
    <property type="entry name" value="PAC"/>
</dbReference>
<dbReference type="SMART" id="SM00091">
    <property type="entry name" value="PAS"/>
    <property type="match status" value="2"/>
</dbReference>
<keyword evidence="2" id="KW-0973">c-di-GMP</keyword>
<dbReference type="CDD" id="cd01948">
    <property type="entry name" value="EAL"/>
    <property type="match status" value="1"/>
</dbReference>
<gene>
    <name evidence="8" type="ORF">SAMN05444515_101164</name>
</gene>
<dbReference type="SMART" id="SM00267">
    <property type="entry name" value="GGDEF"/>
    <property type="match status" value="1"/>
</dbReference>
<reference evidence="9" key="1">
    <citation type="submission" date="2016-10" db="EMBL/GenBank/DDBJ databases">
        <authorList>
            <person name="Varghese N."/>
            <person name="Submissions S."/>
        </authorList>
    </citation>
    <scope>NUCLEOTIDE SEQUENCE [LARGE SCALE GENOMIC DNA]</scope>
    <source>
        <strain evidence="9">DSM 241</strain>
    </source>
</reference>
<dbReference type="Gene3D" id="3.20.20.450">
    <property type="entry name" value="EAL domain"/>
    <property type="match status" value="1"/>
</dbReference>
<dbReference type="FunFam" id="3.20.20.450:FF:000001">
    <property type="entry name" value="Cyclic di-GMP phosphodiesterase yahA"/>
    <property type="match status" value="1"/>
</dbReference>
<dbReference type="SUPFAM" id="SSF55785">
    <property type="entry name" value="PYP-like sensor domain (PAS domain)"/>
    <property type="match status" value="2"/>
</dbReference>
<evidence type="ECO:0000259" key="7">
    <source>
        <dbReference type="PROSITE" id="PS50887"/>
    </source>
</evidence>
<dbReference type="PANTHER" id="PTHR44757:SF2">
    <property type="entry name" value="BIOFILM ARCHITECTURE MAINTENANCE PROTEIN MBAA"/>
    <property type="match status" value="1"/>
</dbReference>
<feature type="domain" description="PAS" evidence="4">
    <location>
        <begin position="197"/>
        <end position="243"/>
    </location>
</feature>
<feature type="transmembrane region" description="Helical" evidence="3">
    <location>
        <begin position="12"/>
        <end position="30"/>
    </location>
</feature>
<dbReference type="Pfam" id="PF08447">
    <property type="entry name" value="PAS_3"/>
    <property type="match status" value="1"/>
</dbReference>
<evidence type="ECO:0000259" key="5">
    <source>
        <dbReference type="PROSITE" id="PS50113"/>
    </source>
</evidence>
<dbReference type="InterPro" id="IPR013655">
    <property type="entry name" value="PAS_fold_3"/>
</dbReference>
<dbReference type="InterPro" id="IPR052155">
    <property type="entry name" value="Biofilm_reg_signaling"/>
</dbReference>
<dbReference type="Proteomes" id="UP000199256">
    <property type="component" value="Unassembled WGS sequence"/>
</dbReference>
<organism evidence="8 9">
    <name type="scientific">Ectothiorhodospira marina</name>
    <dbReference type="NCBI Taxonomy" id="1396821"/>
    <lineage>
        <taxon>Bacteria</taxon>
        <taxon>Pseudomonadati</taxon>
        <taxon>Pseudomonadota</taxon>
        <taxon>Gammaproteobacteria</taxon>
        <taxon>Chromatiales</taxon>
        <taxon>Ectothiorhodospiraceae</taxon>
        <taxon>Ectothiorhodospira</taxon>
    </lineage>
</organism>
<evidence type="ECO:0000259" key="4">
    <source>
        <dbReference type="PROSITE" id="PS50112"/>
    </source>
</evidence>
<dbReference type="AlphaFoldDB" id="A0A1H7F9D4"/>
<dbReference type="RefSeq" id="WP_090249670.1">
    <property type="nucleotide sequence ID" value="NZ_FOAA01000001.1"/>
</dbReference>
<proteinExistence type="predicted"/>
<feature type="domain" description="PAC" evidence="5">
    <location>
        <begin position="270"/>
        <end position="322"/>
    </location>
</feature>
<feature type="domain" description="GGDEF" evidence="7">
    <location>
        <begin position="354"/>
        <end position="488"/>
    </location>
</feature>
<dbReference type="Pfam" id="PF00563">
    <property type="entry name" value="EAL"/>
    <property type="match status" value="1"/>
</dbReference>
<dbReference type="InterPro" id="IPR029787">
    <property type="entry name" value="Nucleotide_cyclase"/>
</dbReference>
<dbReference type="NCBIfam" id="TIGR00254">
    <property type="entry name" value="GGDEF"/>
    <property type="match status" value="1"/>
</dbReference>
<evidence type="ECO:0000256" key="2">
    <source>
        <dbReference type="ARBA" id="ARBA00022636"/>
    </source>
</evidence>
<dbReference type="PROSITE" id="PS50113">
    <property type="entry name" value="PAC"/>
    <property type="match status" value="2"/>
</dbReference>
<dbReference type="STRING" id="1396821.SAMN05444515_101164"/>
<dbReference type="InterPro" id="IPR001633">
    <property type="entry name" value="EAL_dom"/>
</dbReference>
<dbReference type="Pfam" id="PF00990">
    <property type="entry name" value="GGDEF"/>
    <property type="match status" value="1"/>
</dbReference>
<dbReference type="SMART" id="SM00052">
    <property type="entry name" value="EAL"/>
    <property type="match status" value="1"/>
</dbReference>
<sequence length="762" mass="85490">MRKRLHPSAGHVVLIYALIAGVWIIASGWLLEWALENGTAQVRLEIAKGLLFVLVTSTLLYGLLRTWAHRLEDSERLMNMAASLAHVGGWQVDLHKGVVRWSQEVCRIHDMPPGTTVKLEEGIKFYAPAHRERIREVFRACAEDGIPFDEEMQILTRQGTSVWVRIIGRAVRDEHGRITQVQGAFQDISSRKRDEAKLRQWATVFESSGEGMIITDQRARILTVNAAFTRITGYGREEVLRRNPGLLGSGRHTRLFYRRLWDRISLTGGWRGELWNRRKNGELYPQWTTINAVRDAEGRLTHFVSVFSDISDLKSSQEQIERLAHRDPLTNLPNRLLFRTRLEQALLRARSHAAQVSVLLLDLDGFKHINDSLGIRMGDQLLSSLAERLTTILQRGETLARMGGDEFAILVEQSADEAARVEQLAEAIIQTVQTPITIRNNDVFITVSIGIARFPQDGREQDQLLQHSDAAMHHAKQAGGNTYAHYTQDLTDYARDRVLLAADLRQALERNELVLHYQPQVDLISGVVVGLEALVRWEHPTRGMISPGRFIPMAEDTGLILPLGRWVLRQACVQAKAWQEAGLHFGTVAVNVSGVQVQRSDLVETVAAVLRETGVNPALLELEITESFVMDRRRGSEALLRQLKSLGVTLAVDDFGTGYSSLSYLKSLPFDALKIDQSFIRGISLDPHDAAIASAITTLGRHLNMEVLAEGVETLEQQEALLALDCHRAQGYRFSHPVDAKAIPGILRRPSLIPEESKRIGE</sequence>
<keyword evidence="3" id="KW-1133">Transmembrane helix</keyword>
<evidence type="ECO:0000256" key="1">
    <source>
        <dbReference type="ARBA" id="ARBA00012282"/>
    </source>
</evidence>
<dbReference type="SMART" id="SM00086">
    <property type="entry name" value="PAC"/>
    <property type="match status" value="2"/>
</dbReference>
<dbReference type="EC" id="3.1.4.52" evidence="1"/>
<dbReference type="Pfam" id="PF13426">
    <property type="entry name" value="PAS_9"/>
    <property type="match status" value="1"/>
</dbReference>
<name>A0A1H7F9D4_9GAMM</name>
<dbReference type="InterPro" id="IPR035919">
    <property type="entry name" value="EAL_sf"/>
</dbReference>
<accession>A0A1H7F9D4</accession>
<evidence type="ECO:0000313" key="9">
    <source>
        <dbReference type="Proteomes" id="UP000199256"/>
    </source>
</evidence>
<dbReference type="GO" id="GO:0071111">
    <property type="term" value="F:cyclic-guanylate-specific phosphodiesterase activity"/>
    <property type="evidence" value="ECO:0007669"/>
    <property type="project" value="UniProtKB-EC"/>
</dbReference>
<dbReference type="Gene3D" id="3.30.450.20">
    <property type="entry name" value="PAS domain"/>
    <property type="match status" value="2"/>
</dbReference>
<evidence type="ECO:0000256" key="3">
    <source>
        <dbReference type="SAM" id="Phobius"/>
    </source>
</evidence>
<dbReference type="OrthoDB" id="7053140at2"/>
<feature type="domain" description="PAC" evidence="5">
    <location>
        <begin position="148"/>
        <end position="200"/>
    </location>
</feature>
<dbReference type="PANTHER" id="PTHR44757">
    <property type="entry name" value="DIGUANYLATE CYCLASE DGCP"/>
    <property type="match status" value="1"/>
</dbReference>
<evidence type="ECO:0000259" key="6">
    <source>
        <dbReference type="PROSITE" id="PS50883"/>
    </source>
</evidence>
<dbReference type="InterPro" id="IPR043128">
    <property type="entry name" value="Rev_trsase/Diguanyl_cyclase"/>
</dbReference>
<keyword evidence="3" id="KW-0812">Transmembrane</keyword>
<dbReference type="CDD" id="cd01949">
    <property type="entry name" value="GGDEF"/>
    <property type="match status" value="1"/>
</dbReference>